<dbReference type="SUPFAM" id="SSF46785">
    <property type="entry name" value="Winged helix' DNA-binding domain"/>
    <property type="match status" value="1"/>
</dbReference>
<feature type="compositionally biased region" description="Basic and acidic residues" evidence="4">
    <location>
        <begin position="1"/>
        <end position="13"/>
    </location>
</feature>
<evidence type="ECO:0000256" key="1">
    <source>
        <dbReference type="ARBA" id="ARBA00023015"/>
    </source>
</evidence>
<dbReference type="PROSITE" id="PS51077">
    <property type="entry name" value="HTH_ICLR"/>
    <property type="match status" value="1"/>
</dbReference>
<dbReference type="GO" id="GO:0003677">
    <property type="term" value="F:DNA binding"/>
    <property type="evidence" value="ECO:0007669"/>
    <property type="project" value="UniProtKB-KW"/>
</dbReference>
<dbReference type="InterPro" id="IPR036390">
    <property type="entry name" value="WH_DNA-bd_sf"/>
</dbReference>
<dbReference type="Pfam" id="PF09339">
    <property type="entry name" value="HTH_IclR"/>
    <property type="match status" value="1"/>
</dbReference>
<evidence type="ECO:0000313" key="7">
    <source>
        <dbReference type="EMBL" id="GCE44938.1"/>
    </source>
</evidence>
<proteinExistence type="predicted"/>
<gene>
    <name evidence="7" type="ORF">Rhow_000699</name>
</gene>
<dbReference type="Gene3D" id="1.10.10.10">
    <property type="entry name" value="Winged helix-like DNA-binding domain superfamily/Winged helix DNA-binding domain"/>
    <property type="match status" value="1"/>
</dbReference>
<dbReference type="SMART" id="SM00346">
    <property type="entry name" value="HTH_ICLR"/>
    <property type="match status" value="1"/>
</dbReference>
<dbReference type="GO" id="GO:0045892">
    <property type="term" value="P:negative regulation of DNA-templated transcription"/>
    <property type="evidence" value="ECO:0007669"/>
    <property type="project" value="TreeGrafter"/>
</dbReference>
<comment type="caution">
    <text evidence="7">The sequence shown here is derived from an EMBL/GenBank/DDBJ whole genome shotgun (WGS) entry which is preliminary data.</text>
</comment>
<name>A0A402CN39_RHOWR</name>
<organism evidence="7 8">
    <name type="scientific">Rhodococcus wratislaviensis</name>
    <name type="common">Tsukamurella wratislaviensis</name>
    <dbReference type="NCBI Taxonomy" id="44752"/>
    <lineage>
        <taxon>Bacteria</taxon>
        <taxon>Bacillati</taxon>
        <taxon>Actinomycetota</taxon>
        <taxon>Actinomycetes</taxon>
        <taxon>Mycobacteriales</taxon>
        <taxon>Nocardiaceae</taxon>
        <taxon>Rhodococcus</taxon>
    </lineage>
</organism>
<keyword evidence="3" id="KW-0804">Transcription</keyword>
<evidence type="ECO:0000256" key="4">
    <source>
        <dbReference type="SAM" id="MobiDB-lite"/>
    </source>
</evidence>
<protein>
    <submittedName>
        <fullName evidence="7">Transcriptional regulator, IclR family</fullName>
    </submittedName>
</protein>
<dbReference type="Pfam" id="PF01614">
    <property type="entry name" value="IclR_C"/>
    <property type="match status" value="1"/>
</dbReference>
<feature type="domain" description="HTH iclR-type" evidence="5">
    <location>
        <begin position="42"/>
        <end position="103"/>
    </location>
</feature>
<keyword evidence="8" id="KW-1185">Reference proteome</keyword>
<dbReference type="PROSITE" id="PS51078">
    <property type="entry name" value="ICLR_ED"/>
    <property type="match status" value="1"/>
</dbReference>
<keyword evidence="1" id="KW-0805">Transcription regulation</keyword>
<dbReference type="GO" id="GO:0003700">
    <property type="term" value="F:DNA-binding transcription factor activity"/>
    <property type="evidence" value="ECO:0007669"/>
    <property type="project" value="TreeGrafter"/>
</dbReference>
<dbReference type="PANTHER" id="PTHR30136">
    <property type="entry name" value="HELIX-TURN-HELIX TRANSCRIPTIONAL REGULATOR, ICLR FAMILY"/>
    <property type="match status" value="1"/>
</dbReference>
<evidence type="ECO:0000256" key="2">
    <source>
        <dbReference type="ARBA" id="ARBA00023125"/>
    </source>
</evidence>
<dbReference type="Proteomes" id="UP000287519">
    <property type="component" value="Unassembled WGS sequence"/>
</dbReference>
<feature type="domain" description="IclR-ED" evidence="6">
    <location>
        <begin position="104"/>
        <end position="292"/>
    </location>
</feature>
<dbReference type="EMBL" id="BHYM01000123">
    <property type="protein sequence ID" value="GCE44938.1"/>
    <property type="molecule type" value="Genomic_DNA"/>
</dbReference>
<dbReference type="AlphaFoldDB" id="A0A402CN39"/>
<reference evidence="7 8" key="1">
    <citation type="submission" date="2018-11" db="EMBL/GenBank/DDBJ databases">
        <title>Microbial catabolism of amino acid.</title>
        <authorList>
            <person name="Hibi M."/>
            <person name="Ogawa J."/>
        </authorList>
    </citation>
    <scope>NUCLEOTIDE SEQUENCE [LARGE SCALE GENOMIC DNA]</scope>
    <source>
        <strain evidence="7 8">C31-06</strain>
    </source>
</reference>
<dbReference type="Gene3D" id="3.30.450.40">
    <property type="match status" value="1"/>
</dbReference>
<dbReference type="PANTHER" id="PTHR30136:SF35">
    <property type="entry name" value="HTH-TYPE TRANSCRIPTIONAL REGULATOR RV1719"/>
    <property type="match status" value="1"/>
</dbReference>
<evidence type="ECO:0000259" key="6">
    <source>
        <dbReference type="PROSITE" id="PS51078"/>
    </source>
</evidence>
<dbReference type="InterPro" id="IPR005471">
    <property type="entry name" value="Tscrpt_reg_IclR_N"/>
</dbReference>
<evidence type="ECO:0000313" key="8">
    <source>
        <dbReference type="Proteomes" id="UP000287519"/>
    </source>
</evidence>
<dbReference type="SUPFAM" id="SSF55781">
    <property type="entry name" value="GAF domain-like"/>
    <property type="match status" value="1"/>
</dbReference>
<dbReference type="InterPro" id="IPR050707">
    <property type="entry name" value="HTH_MetabolicPath_Reg"/>
</dbReference>
<dbReference type="InterPro" id="IPR036388">
    <property type="entry name" value="WH-like_DNA-bd_sf"/>
</dbReference>
<sequence>MVDVRTRHVEAGRTGEQGGAMTEPEATEYVEGEAAEPAEIANKSVTKAVRLLREIAAQPKTGATVTTLAKAVKISRPTAFRLLYSLERTGLVDRVDNNYILGWEMARLGRHADPYAGLAARAQPLLQELADKVNESVTMSVPNSNDGLDLIAEASGSHVVGIMSRMANDMVGRQYPLHASSTGKVLLAEWPLEKLVALLPEKLEAFTEHTITDRKVLLRELDQVREQGFGVIDNELEEELLSLSRPIRDPAGNLVAILTLNGPRYRFGRDRIPEALQQMQQIVDRLIDVFWRDAAD</sequence>
<evidence type="ECO:0000259" key="5">
    <source>
        <dbReference type="PROSITE" id="PS51077"/>
    </source>
</evidence>
<accession>A0A402CN39</accession>
<feature type="region of interest" description="Disordered" evidence="4">
    <location>
        <begin position="1"/>
        <end position="24"/>
    </location>
</feature>
<dbReference type="InterPro" id="IPR014757">
    <property type="entry name" value="Tscrpt_reg_IclR_C"/>
</dbReference>
<evidence type="ECO:0000256" key="3">
    <source>
        <dbReference type="ARBA" id="ARBA00023163"/>
    </source>
</evidence>
<dbReference type="InterPro" id="IPR029016">
    <property type="entry name" value="GAF-like_dom_sf"/>
</dbReference>
<keyword evidence="2" id="KW-0238">DNA-binding</keyword>